<dbReference type="Pfam" id="PF01464">
    <property type="entry name" value="SLT"/>
    <property type="match status" value="1"/>
</dbReference>
<dbReference type="SUPFAM" id="SSF53955">
    <property type="entry name" value="Lysozyme-like"/>
    <property type="match status" value="1"/>
</dbReference>
<evidence type="ECO:0000259" key="1">
    <source>
        <dbReference type="Pfam" id="PF01464"/>
    </source>
</evidence>
<dbReference type="InterPro" id="IPR023346">
    <property type="entry name" value="Lysozyme-like_dom_sf"/>
</dbReference>
<gene>
    <name evidence="2" type="ORF">A2592_02340</name>
</gene>
<proteinExistence type="predicted"/>
<organism evidence="2 3">
    <name type="scientific">Candidatus Kaiserbacteria bacterium RIFOXYD1_FULL_42_15</name>
    <dbReference type="NCBI Taxonomy" id="1798532"/>
    <lineage>
        <taxon>Bacteria</taxon>
        <taxon>Candidatus Kaiseribacteriota</taxon>
    </lineage>
</organism>
<sequence length="427" mass="48214">MKNFSMERQALRKEEPEKIDKSRRGFMLGAVANVAVAYGMIRTGLESGGPVKSAESEDAVEDIVSNVETSEVVDGSERFDQIKIMYKNFFSMGREVMVVNEQDEMVARINLQEFYEENGIDPGKGFAEQGMVTDGFSGAWKEAVRESVALGSDYDPQDLRIQSNWQTISKAVSNKKEQMTYENTHSILDVVNYFANKEVREGEGLSRHEYVREKISFTGNLAKTAPVFQLELRRCMPGLCGVESSFNDAVISKTGARGIFQFMPTTWHKELGRPDFAPGIPVPLIEQTKAAGELFSKMYDRLPYWCYEEEPYSGRNYLEEIKQIFASKDDFEQYFFLPCLLNSYNTGEQGMGELVQAFVETGTLAEITRNQKGGAGFDIFQAMTDFGRDSELPTLQDYGDDASRYVQRIYALADLLDVKSNLEMAEL</sequence>
<evidence type="ECO:0000313" key="3">
    <source>
        <dbReference type="Proteomes" id="UP000179230"/>
    </source>
</evidence>
<dbReference type="Gene3D" id="1.10.530.10">
    <property type="match status" value="1"/>
</dbReference>
<dbReference type="Proteomes" id="UP000179230">
    <property type="component" value="Unassembled WGS sequence"/>
</dbReference>
<feature type="domain" description="Transglycosylase SLT" evidence="1">
    <location>
        <begin position="241"/>
        <end position="269"/>
    </location>
</feature>
<accession>A0A1F6FSX5</accession>
<dbReference type="InterPro" id="IPR008258">
    <property type="entry name" value="Transglycosylase_SLT_dom_1"/>
</dbReference>
<comment type="caution">
    <text evidence="2">The sequence shown here is derived from an EMBL/GenBank/DDBJ whole genome shotgun (WGS) entry which is preliminary data.</text>
</comment>
<dbReference type="AlphaFoldDB" id="A0A1F6FSX5"/>
<evidence type="ECO:0000313" key="2">
    <source>
        <dbReference type="EMBL" id="OGG88951.1"/>
    </source>
</evidence>
<protein>
    <recommendedName>
        <fullName evidence="1">Transglycosylase SLT domain-containing protein</fullName>
    </recommendedName>
</protein>
<reference evidence="2 3" key="1">
    <citation type="journal article" date="2016" name="Nat. Commun.">
        <title>Thousands of microbial genomes shed light on interconnected biogeochemical processes in an aquifer system.</title>
        <authorList>
            <person name="Anantharaman K."/>
            <person name="Brown C.T."/>
            <person name="Hug L.A."/>
            <person name="Sharon I."/>
            <person name="Castelle C.J."/>
            <person name="Probst A.J."/>
            <person name="Thomas B.C."/>
            <person name="Singh A."/>
            <person name="Wilkins M.J."/>
            <person name="Karaoz U."/>
            <person name="Brodie E.L."/>
            <person name="Williams K.H."/>
            <person name="Hubbard S.S."/>
            <person name="Banfield J.F."/>
        </authorList>
    </citation>
    <scope>NUCLEOTIDE SEQUENCE [LARGE SCALE GENOMIC DNA]</scope>
</reference>
<dbReference type="EMBL" id="MFMT01000010">
    <property type="protein sequence ID" value="OGG88951.1"/>
    <property type="molecule type" value="Genomic_DNA"/>
</dbReference>
<name>A0A1F6FSX5_9BACT</name>